<protein>
    <submittedName>
        <fullName evidence="4">Unnamed protein product</fullName>
    </submittedName>
</protein>
<keyword evidence="5" id="KW-1185">Reference proteome</keyword>
<dbReference type="CDD" id="cd01040">
    <property type="entry name" value="Mb-like"/>
    <property type="match status" value="1"/>
</dbReference>
<dbReference type="Proteomes" id="UP001165121">
    <property type="component" value="Unassembled WGS sequence"/>
</dbReference>
<dbReference type="Pfam" id="PF10354">
    <property type="entry name" value="BMT5-like"/>
    <property type="match status" value="1"/>
</dbReference>
<organism evidence="4 5">
    <name type="scientific">Phytophthora fragariaefolia</name>
    <dbReference type="NCBI Taxonomy" id="1490495"/>
    <lineage>
        <taxon>Eukaryota</taxon>
        <taxon>Sar</taxon>
        <taxon>Stramenopiles</taxon>
        <taxon>Oomycota</taxon>
        <taxon>Peronosporomycetes</taxon>
        <taxon>Peronosporales</taxon>
        <taxon>Peronosporaceae</taxon>
        <taxon>Phytophthora</taxon>
    </lineage>
</organism>
<dbReference type="PANTHER" id="PTHR11538">
    <property type="entry name" value="PHENYLALANYL-TRNA SYNTHETASE"/>
    <property type="match status" value="1"/>
</dbReference>
<reference evidence="4" key="1">
    <citation type="submission" date="2023-04" db="EMBL/GenBank/DDBJ databases">
        <title>Phytophthora fragariaefolia NBRC 109709.</title>
        <authorList>
            <person name="Ichikawa N."/>
            <person name="Sato H."/>
            <person name="Tonouchi N."/>
        </authorList>
    </citation>
    <scope>NUCLEOTIDE SEQUENCE</scope>
    <source>
        <strain evidence="4">NBRC 109709</strain>
    </source>
</reference>
<dbReference type="OrthoDB" id="273345at2759"/>
<evidence type="ECO:0000313" key="4">
    <source>
        <dbReference type="EMBL" id="GMF25993.1"/>
    </source>
</evidence>
<feature type="region of interest" description="Disordered" evidence="1">
    <location>
        <begin position="1"/>
        <end position="35"/>
    </location>
</feature>
<dbReference type="Pfam" id="PF00042">
    <property type="entry name" value="Globin"/>
    <property type="match status" value="1"/>
</dbReference>
<feature type="domain" description="Globin" evidence="2">
    <location>
        <begin position="389"/>
        <end position="486"/>
    </location>
</feature>
<dbReference type="SUPFAM" id="SSF46458">
    <property type="entry name" value="Globin-like"/>
    <property type="match status" value="1"/>
</dbReference>
<dbReference type="InterPro" id="IPR019446">
    <property type="entry name" value="BMT5-like"/>
</dbReference>
<dbReference type="InterPro" id="IPR044399">
    <property type="entry name" value="Mb-like_M"/>
</dbReference>
<proteinExistence type="predicted"/>
<comment type="caution">
    <text evidence="4">The sequence shown here is derived from an EMBL/GenBank/DDBJ whole genome shotgun (WGS) entry which is preliminary data.</text>
</comment>
<dbReference type="AlphaFoldDB" id="A0A9W6U025"/>
<dbReference type="PANTHER" id="PTHR11538:SF26">
    <property type="entry name" value="FERREDOXIN-FOLD ANTICODON-BINDING DOMAIN-CONTAINING PROTEIN 1"/>
    <property type="match status" value="1"/>
</dbReference>
<sequence length="506" mass="56683">MTRSKRDTSSRKRKLHDTSAAGNAKRPRRDDQETPAQLYAAQDDVLVLGDGDFSFSRGLVKHRGTGRGVLATSFDSESQVRSKYPNAHECIAAVRSAHGLVLHDVDATKLLELPAQVKTGAGLKAVPDFFKYMVFNFPHSGQQRVHINRALLLNFFESARDRLTAHGEAHVTLKTRPPYSNWFIEDQAKAAGFVLKERQKFNIRLFPGYRHRTTDPQAKKFEADLCVTYVFVVNRSKYPFQTSRIALTAANAKISATEANEQLDLAAAIVNIAKANAAKKQKKDGNDQGGPVSSVKPTAKPNKVTTPEVMGAGASFCAQRGKSSRPKFSKQYCRIIKRYMPHFQITEPSDNDDRIVAFEHWERVFKENIHTDAHHAIGSGTKIGLLYENFYKYLFENYPHMKPLFQASVQIQSRVIVHISSGMKSLLSSEDLVQKVMNLALVHLKIGVKPEDFDPLGDSLIQAMRLTCGNDWDETIENAWKRIYCHASILILVNIPDLDLSGSDDD</sequence>
<dbReference type="InterPro" id="IPR000971">
    <property type="entry name" value="Globin"/>
</dbReference>
<dbReference type="GO" id="GO:0070475">
    <property type="term" value="P:rRNA base methylation"/>
    <property type="evidence" value="ECO:0007669"/>
    <property type="project" value="InterPro"/>
</dbReference>
<evidence type="ECO:0000259" key="2">
    <source>
        <dbReference type="Pfam" id="PF00042"/>
    </source>
</evidence>
<evidence type="ECO:0000313" key="5">
    <source>
        <dbReference type="Proteomes" id="UP001165121"/>
    </source>
</evidence>
<feature type="compositionally biased region" description="Basic and acidic residues" evidence="1">
    <location>
        <begin position="1"/>
        <end position="10"/>
    </location>
</feature>
<dbReference type="GO" id="GO:0020037">
    <property type="term" value="F:heme binding"/>
    <property type="evidence" value="ECO:0007669"/>
    <property type="project" value="InterPro"/>
</dbReference>
<accession>A0A9W6U025</accession>
<name>A0A9W6U025_9STRA</name>
<evidence type="ECO:0000256" key="1">
    <source>
        <dbReference type="SAM" id="MobiDB-lite"/>
    </source>
</evidence>
<dbReference type="InterPro" id="IPR009050">
    <property type="entry name" value="Globin-like_sf"/>
</dbReference>
<dbReference type="Gene3D" id="1.10.490.10">
    <property type="entry name" value="Globins"/>
    <property type="match status" value="1"/>
</dbReference>
<feature type="domain" description="25S rRNA (uridine-N(3))-methyltransferase BMT5-like" evidence="3">
    <location>
        <begin position="46"/>
        <end position="212"/>
    </location>
</feature>
<dbReference type="GO" id="GO:0005737">
    <property type="term" value="C:cytoplasm"/>
    <property type="evidence" value="ECO:0007669"/>
    <property type="project" value="TreeGrafter"/>
</dbReference>
<dbReference type="InterPro" id="IPR012292">
    <property type="entry name" value="Globin/Proto"/>
</dbReference>
<evidence type="ECO:0000259" key="3">
    <source>
        <dbReference type="Pfam" id="PF10354"/>
    </source>
</evidence>
<feature type="region of interest" description="Disordered" evidence="1">
    <location>
        <begin position="277"/>
        <end position="307"/>
    </location>
</feature>
<dbReference type="GO" id="GO:0070042">
    <property type="term" value="F:rRNA (uridine-N3-)-methyltransferase activity"/>
    <property type="evidence" value="ECO:0007669"/>
    <property type="project" value="InterPro"/>
</dbReference>
<dbReference type="GO" id="GO:0019825">
    <property type="term" value="F:oxygen binding"/>
    <property type="evidence" value="ECO:0007669"/>
    <property type="project" value="InterPro"/>
</dbReference>
<dbReference type="EMBL" id="BSXT01000375">
    <property type="protein sequence ID" value="GMF25993.1"/>
    <property type="molecule type" value="Genomic_DNA"/>
</dbReference>
<gene>
    <name evidence="4" type="ORF">Pfra01_000478800</name>
</gene>